<evidence type="ECO:0000313" key="1">
    <source>
        <dbReference type="EMBL" id="KAI4337098.1"/>
    </source>
</evidence>
<sequence length="75" mass="8669">MIHYSEEKGLNRDIWGMYCFFLFVKFFSTTCVVQAKVFVLQLGNGLMQVLWYWRSFMKEAKDGQEGSSPSGLEAS</sequence>
<keyword evidence="2" id="KW-1185">Reference proteome</keyword>
<gene>
    <name evidence="1" type="ORF">L6164_015552</name>
</gene>
<organism evidence="1 2">
    <name type="scientific">Bauhinia variegata</name>
    <name type="common">Purple orchid tree</name>
    <name type="synonym">Phanera variegata</name>
    <dbReference type="NCBI Taxonomy" id="167791"/>
    <lineage>
        <taxon>Eukaryota</taxon>
        <taxon>Viridiplantae</taxon>
        <taxon>Streptophyta</taxon>
        <taxon>Embryophyta</taxon>
        <taxon>Tracheophyta</taxon>
        <taxon>Spermatophyta</taxon>
        <taxon>Magnoliopsida</taxon>
        <taxon>eudicotyledons</taxon>
        <taxon>Gunneridae</taxon>
        <taxon>Pentapetalae</taxon>
        <taxon>rosids</taxon>
        <taxon>fabids</taxon>
        <taxon>Fabales</taxon>
        <taxon>Fabaceae</taxon>
        <taxon>Cercidoideae</taxon>
        <taxon>Cercideae</taxon>
        <taxon>Bauhiniinae</taxon>
        <taxon>Bauhinia</taxon>
    </lineage>
</organism>
<protein>
    <submittedName>
        <fullName evidence="1">Uncharacterized protein</fullName>
    </submittedName>
</protein>
<dbReference type="EMBL" id="CM039431">
    <property type="protein sequence ID" value="KAI4337098.1"/>
    <property type="molecule type" value="Genomic_DNA"/>
</dbReference>
<accession>A0ACB9NM00</accession>
<dbReference type="Proteomes" id="UP000828941">
    <property type="component" value="Chromosome 6"/>
</dbReference>
<comment type="caution">
    <text evidence="1">The sequence shown here is derived from an EMBL/GenBank/DDBJ whole genome shotgun (WGS) entry which is preliminary data.</text>
</comment>
<evidence type="ECO:0000313" key="2">
    <source>
        <dbReference type="Proteomes" id="UP000828941"/>
    </source>
</evidence>
<reference evidence="1 2" key="1">
    <citation type="journal article" date="2022" name="DNA Res.">
        <title>Chromosomal-level genome assembly of the orchid tree Bauhinia variegata (Leguminosae; Cercidoideae) supports the allotetraploid origin hypothesis of Bauhinia.</title>
        <authorList>
            <person name="Zhong Y."/>
            <person name="Chen Y."/>
            <person name="Zheng D."/>
            <person name="Pang J."/>
            <person name="Liu Y."/>
            <person name="Luo S."/>
            <person name="Meng S."/>
            <person name="Qian L."/>
            <person name="Wei D."/>
            <person name="Dai S."/>
            <person name="Zhou R."/>
        </authorList>
    </citation>
    <scope>NUCLEOTIDE SEQUENCE [LARGE SCALE GENOMIC DNA]</scope>
    <source>
        <strain evidence="1">BV-YZ2020</strain>
    </source>
</reference>
<name>A0ACB9NM00_BAUVA</name>
<proteinExistence type="predicted"/>